<proteinExistence type="predicted"/>
<accession>A0ABV0YIN0</accession>
<evidence type="ECO:0000313" key="2">
    <source>
        <dbReference type="Proteomes" id="UP001469553"/>
    </source>
</evidence>
<gene>
    <name evidence="1" type="ORF">AMECASPLE_034748</name>
</gene>
<organism evidence="1 2">
    <name type="scientific">Ameca splendens</name>
    <dbReference type="NCBI Taxonomy" id="208324"/>
    <lineage>
        <taxon>Eukaryota</taxon>
        <taxon>Metazoa</taxon>
        <taxon>Chordata</taxon>
        <taxon>Craniata</taxon>
        <taxon>Vertebrata</taxon>
        <taxon>Euteleostomi</taxon>
        <taxon>Actinopterygii</taxon>
        <taxon>Neopterygii</taxon>
        <taxon>Teleostei</taxon>
        <taxon>Neoteleostei</taxon>
        <taxon>Acanthomorphata</taxon>
        <taxon>Ovalentaria</taxon>
        <taxon>Atherinomorphae</taxon>
        <taxon>Cyprinodontiformes</taxon>
        <taxon>Goodeidae</taxon>
        <taxon>Ameca</taxon>
    </lineage>
</organism>
<dbReference type="Proteomes" id="UP001469553">
    <property type="component" value="Unassembled WGS sequence"/>
</dbReference>
<protein>
    <submittedName>
        <fullName evidence="1">Uncharacterized protein</fullName>
    </submittedName>
</protein>
<keyword evidence="2" id="KW-1185">Reference proteome</keyword>
<evidence type="ECO:0000313" key="1">
    <source>
        <dbReference type="EMBL" id="MEQ2293554.1"/>
    </source>
</evidence>
<comment type="caution">
    <text evidence="1">The sequence shown here is derived from an EMBL/GenBank/DDBJ whole genome shotgun (WGS) entry which is preliminary data.</text>
</comment>
<name>A0ABV0YIN0_9TELE</name>
<dbReference type="EMBL" id="JAHRIP010033209">
    <property type="protein sequence ID" value="MEQ2293554.1"/>
    <property type="molecule type" value="Genomic_DNA"/>
</dbReference>
<reference evidence="1 2" key="1">
    <citation type="submission" date="2021-06" db="EMBL/GenBank/DDBJ databases">
        <authorList>
            <person name="Palmer J.M."/>
        </authorList>
    </citation>
    <scope>NUCLEOTIDE SEQUENCE [LARGE SCALE GENOMIC DNA]</scope>
    <source>
        <strain evidence="1 2">AS_MEX2019</strain>
        <tissue evidence="1">Muscle</tissue>
    </source>
</reference>
<sequence>MAMGSNTLMLAEKIGKLRAFVVNALFIQPMQLKPEERFLPTEAQNVQSTCRSGNKGFSFYNPTRIRSKKPFSCWDWDCGKSYGNLRTLGNKNLSLLKKM</sequence>